<sequence>MFRTRCRTKRWIGFTLIELLVVIAIIAILIGLLLPAVQKVREAAARMSCQNNMKQLGIAVHACNDAVGQLPPMYSDATNTQGPYRGATGTPFFFLLPYLENDNLYRLAGSPPNCNAALPAGSVASFIHYAPIKAYKCPTDPNYGIGQAWADGWAVSNYSVNFFVFGVPATGSGLGNARIPTTFADGTSNTMIMAEKAATCGGYWSLWAHGLWTPQYASMYYSPLTSAGPGSKFQTSPTPSTCNPNVAQSYHSGGMNCLVADGSVRFVTANITPATWQFVNEPADGNVLGSDW</sequence>
<keyword evidence="1" id="KW-0472">Membrane</keyword>
<dbReference type="InParanoid" id="A0A6C2YLU9"/>
<evidence type="ECO:0000256" key="1">
    <source>
        <dbReference type="SAM" id="Phobius"/>
    </source>
</evidence>
<dbReference type="Proteomes" id="UP000464378">
    <property type="component" value="Chromosome"/>
</dbReference>
<dbReference type="Pfam" id="PF07596">
    <property type="entry name" value="SBP_bac_10"/>
    <property type="match status" value="1"/>
</dbReference>
<dbReference type="Gene3D" id="3.30.700.10">
    <property type="entry name" value="Glycoprotein, Type 4 Pilin"/>
    <property type="match status" value="1"/>
</dbReference>
<dbReference type="PANTHER" id="PTHR30093:SF2">
    <property type="entry name" value="TYPE II SECRETION SYSTEM PROTEIN H"/>
    <property type="match status" value="1"/>
</dbReference>
<dbReference type="NCBIfam" id="TIGR02532">
    <property type="entry name" value="IV_pilin_GFxxxE"/>
    <property type="match status" value="1"/>
</dbReference>
<gene>
    <name evidence="3" type="ORF">GMBLW1_18950</name>
</gene>
<dbReference type="InterPro" id="IPR011453">
    <property type="entry name" value="DUF1559"/>
</dbReference>
<keyword evidence="1" id="KW-1133">Transmembrane helix</keyword>
<protein>
    <recommendedName>
        <fullName evidence="2">DUF1559 domain-containing protein</fullName>
    </recommendedName>
</protein>
<name>A0A6C2YLU9_9BACT</name>
<dbReference type="Pfam" id="PF07963">
    <property type="entry name" value="N_methyl"/>
    <property type="match status" value="1"/>
</dbReference>
<feature type="domain" description="DUF1559" evidence="2">
    <location>
        <begin position="38"/>
        <end position="272"/>
    </location>
</feature>
<dbReference type="RefSeq" id="WP_162661274.1">
    <property type="nucleotide sequence ID" value="NZ_LR593887.1"/>
</dbReference>
<dbReference type="EMBL" id="LR593887">
    <property type="protein sequence ID" value="VTS00282.1"/>
    <property type="molecule type" value="Genomic_DNA"/>
</dbReference>
<dbReference type="EMBL" id="LR586016">
    <property type="protein sequence ID" value="VIP02065.1"/>
    <property type="molecule type" value="Genomic_DNA"/>
</dbReference>
<keyword evidence="4" id="KW-1185">Reference proteome</keyword>
<accession>A0A6C2YLU9</accession>
<proteinExistence type="predicted"/>
<evidence type="ECO:0000313" key="4">
    <source>
        <dbReference type="Proteomes" id="UP000464378"/>
    </source>
</evidence>
<reference evidence="3" key="1">
    <citation type="submission" date="2019-04" db="EMBL/GenBank/DDBJ databases">
        <authorList>
            <consortium name="Science for Life Laboratories"/>
        </authorList>
    </citation>
    <scope>NUCLEOTIDE SEQUENCE</scope>
    <source>
        <strain evidence="3">MBLW1</strain>
    </source>
</reference>
<feature type="transmembrane region" description="Helical" evidence="1">
    <location>
        <begin position="12"/>
        <end position="34"/>
    </location>
</feature>
<dbReference type="SUPFAM" id="SSF54523">
    <property type="entry name" value="Pili subunits"/>
    <property type="match status" value="1"/>
</dbReference>
<dbReference type="InterPro" id="IPR027558">
    <property type="entry name" value="Pre_pil_HX9DG_C"/>
</dbReference>
<dbReference type="PANTHER" id="PTHR30093">
    <property type="entry name" value="GENERAL SECRETION PATHWAY PROTEIN G"/>
    <property type="match status" value="1"/>
</dbReference>
<dbReference type="AlphaFoldDB" id="A0A6C2YLU9"/>
<evidence type="ECO:0000259" key="2">
    <source>
        <dbReference type="Pfam" id="PF07596"/>
    </source>
</evidence>
<evidence type="ECO:0000313" key="3">
    <source>
        <dbReference type="EMBL" id="VIP02065.1"/>
    </source>
</evidence>
<dbReference type="InterPro" id="IPR012902">
    <property type="entry name" value="N_methyl_site"/>
</dbReference>
<organism evidence="3">
    <name type="scientific">Tuwongella immobilis</name>
    <dbReference type="NCBI Taxonomy" id="692036"/>
    <lineage>
        <taxon>Bacteria</taxon>
        <taxon>Pseudomonadati</taxon>
        <taxon>Planctomycetota</taxon>
        <taxon>Planctomycetia</taxon>
        <taxon>Gemmatales</taxon>
        <taxon>Gemmataceae</taxon>
        <taxon>Tuwongella</taxon>
    </lineage>
</organism>
<dbReference type="InterPro" id="IPR045584">
    <property type="entry name" value="Pilin-like"/>
</dbReference>
<keyword evidence="1" id="KW-0812">Transmembrane</keyword>
<dbReference type="KEGG" id="tim:GMBLW1_18950"/>
<dbReference type="NCBIfam" id="TIGR04294">
    <property type="entry name" value="pre_pil_HX9DG"/>
    <property type="match status" value="1"/>
</dbReference>